<feature type="compositionally biased region" description="Pro residues" evidence="4">
    <location>
        <begin position="170"/>
        <end position="181"/>
    </location>
</feature>
<protein>
    <submittedName>
        <fullName evidence="6">Carbohydrate-binding module family 48 protein</fullName>
    </submittedName>
</protein>
<dbReference type="GO" id="GO:0019901">
    <property type="term" value="F:protein kinase binding"/>
    <property type="evidence" value="ECO:0007669"/>
    <property type="project" value="TreeGrafter"/>
</dbReference>
<comment type="subcellular location">
    <subcellularLocation>
        <location evidence="1">Cytoplasm</location>
    </subcellularLocation>
</comment>
<dbReference type="GO" id="GO:0031588">
    <property type="term" value="C:nucleotide-activated protein kinase complex"/>
    <property type="evidence" value="ECO:0007669"/>
    <property type="project" value="TreeGrafter"/>
</dbReference>
<evidence type="ECO:0000256" key="4">
    <source>
        <dbReference type="SAM" id="MobiDB-lite"/>
    </source>
</evidence>
<evidence type="ECO:0000313" key="7">
    <source>
        <dbReference type="Proteomes" id="UP000799423"/>
    </source>
</evidence>
<dbReference type="InterPro" id="IPR037256">
    <property type="entry name" value="ASC_dom_sf"/>
</dbReference>
<feature type="compositionally biased region" description="Pro residues" evidence="4">
    <location>
        <begin position="441"/>
        <end position="466"/>
    </location>
</feature>
<dbReference type="GO" id="GO:0007165">
    <property type="term" value="P:signal transduction"/>
    <property type="evidence" value="ECO:0007669"/>
    <property type="project" value="UniProtKB-ARBA"/>
</dbReference>
<dbReference type="SMART" id="SM01010">
    <property type="entry name" value="AMPKBI"/>
    <property type="match status" value="1"/>
</dbReference>
<feature type="domain" description="Association with the SNF1 complex (ASC)" evidence="5">
    <location>
        <begin position="464"/>
        <end position="571"/>
    </location>
</feature>
<feature type="region of interest" description="Disordered" evidence="4">
    <location>
        <begin position="413"/>
        <end position="471"/>
    </location>
</feature>
<gene>
    <name evidence="6" type="ORF">T440DRAFT_515074</name>
</gene>
<dbReference type="EMBL" id="MU006293">
    <property type="protein sequence ID" value="KAF2854359.1"/>
    <property type="molecule type" value="Genomic_DNA"/>
</dbReference>
<dbReference type="PANTHER" id="PTHR10343:SF84">
    <property type="entry name" value="5'-AMP-ACTIVATED PROTEIN KINASE SUBUNIT BETA-1"/>
    <property type="match status" value="1"/>
</dbReference>
<dbReference type="Proteomes" id="UP000799423">
    <property type="component" value="Unassembled WGS sequence"/>
</dbReference>
<dbReference type="AlphaFoldDB" id="A0A6A7BIY2"/>
<dbReference type="InterPro" id="IPR006828">
    <property type="entry name" value="ASC_dom"/>
</dbReference>
<evidence type="ECO:0000256" key="1">
    <source>
        <dbReference type="ARBA" id="ARBA00004496"/>
    </source>
</evidence>
<evidence type="ECO:0000256" key="2">
    <source>
        <dbReference type="ARBA" id="ARBA00010926"/>
    </source>
</evidence>
<dbReference type="SUPFAM" id="SSF81296">
    <property type="entry name" value="E set domains"/>
    <property type="match status" value="1"/>
</dbReference>
<feature type="region of interest" description="Disordered" evidence="4">
    <location>
        <begin position="272"/>
        <end position="321"/>
    </location>
</feature>
<dbReference type="CDD" id="cd02859">
    <property type="entry name" value="E_set_AMPKbeta_like_N"/>
    <property type="match status" value="1"/>
</dbReference>
<feature type="compositionally biased region" description="Basic residues" evidence="4">
    <location>
        <begin position="46"/>
        <end position="55"/>
    </location>
</feature>
<sequence>MGNQNSRSSSAPTSTPQSPTSVTVSHGPAPQDRDRDRASHASHASHMPHHYHAARRRESIPALSTAKAQAAPPSATLDHAESHPTPAHARPLSRGPSHPVAAGTSATVASQLRAAHHNSLRSPAHAHDAMGNEQSSQKGHKDRERERDKDSTKDSTKDKAQPTPRQVTPPQHPPQQPPPVSSTPEPTQQQQQLPIPQSQPQPPQNYAPSPQSRPVDVPAAVREEPRAEPNDIVSSIDPADASQDYISASHFNRPPRLPLPIEEEVHTPGSPIISPQDLSSPIDHGEVEGALPKRSSMLSTTTADDDDLGDEFKPNTGRPTVSTLIEWEGPGERVYVTGTFAGWNRKYRLHRNGPSKKKDALSAYVLITPGTHHLMFLVDNEMKTSDKLPTAVDYTNILVNYLEVSYDDVQSPTTAAATTAQPVSDATTSVQERDALSGPPQALPPAPSLAPVKAPLPEPAKPPVPEPTKKYHQNIPRYLLDLDAPEESSRFARANAMTNNLPTPPTLPGFLGKSILNGTTPMKDDSSVLIHPNHTVLNHLATSSIKDGILATSATTRYKQKFLTTIMYKPKEESGEHVY</sequence>
<keyword evidence="7" id="KW-1185">Reference proteome</keyword>
<dbReference type="OrthoDB" id="531008at2759"/>
<dbReference type="Pfam" id="PF04739">
    <property type="entry name" value="AMPKBI"/>
    <property type="match status" value="1"/>
</dbReference>
<comment type="similarity">
    <text evidence="2">Belongs to the 5'-AMP-activated protein kinase beta subunit family.</text>
</comment>
<accession>A0A6A7BIY2</accession>
<feature type="compositionally biased region" description="Polar residues" evidence="4">
    <location>
        <begin position="421"/>
        <end position="430"/>
    </location>
</feature>
<feature type="compositionally biased region" description="Low complexity" evidence="4">
    <location>
        <begin position="1"/>
        <end position="25"/>
    </location>
</feature>
<name>A0A6A7BIY2_9PLEO</name>
<evidence type="ECO:0000259" key="5">
    <source>
        <dbReference type="SMART" id="SM01010"/>
    </source>
</evidence>
<dbReference type="Gene3D" id="2.60.40.10">
    <property type="entry name" value="Immunoglobulins"/>
    <property type="match status" value="1"/>
</dbReference>
<reference evidence="6" key="1">
    <citation type="submission" date="2020-01" db="EMBL/GenBank/DDBJ databases">
        <authorList>
            <consortium name="DOE Joint Genome Institute"/>
            <person name="Haridas S."/>
            <person name="Albert R."/>
            <person name="Binder M."/>
            <person name="Bloem J."/>
            <person name="Labutti K."/>
            <person name="Salamov A."/>
            <person name="Andreopoulos B."/>
            <person name="Baker S.E."/>
            <person name="Barry K."/>
            <person name="Bills G."/>
            <person name="Bluhm B.H."/>
            <person name="Cannon C."/>
            <person name="Castanera R."/>
            <person name="Culley D.E."/>
            <person name="Daum C."/>
            <person name="Ezra D."/>
            <person name="Gonzalez J.B."/>
            <person name="Henrissat B."/>
            <person name="Kuo A."/>
            <person name="Liang C."/>
            <person name="Lipzen A."/>
            <person name="Lutzoni F."/>
            <person name="Magnuson J."/>
            <person name="Mondo S."/>
            <person name="Nolan M."/>
            <person name="Ohm R."/>
            <person name="Pangilinan J."/>
            <person name="Park H.-J."/>
            <person name="Ramirez L."/>
            <person name="Alfaro M."/>
            <person name="Sun H."/>
            <person name="Tritt A."/>
            <person name="Yoshinaga Y."/>
            <person name="Zwiers L.-H."/>
            <person name="Turgeon B.G."/>
            <person name="Goodwin S.B."/>
            <person name="Spatafora J.W."/>
            <person name="Crous P.W."/>
            <person name="Grigoriev I.V."/>
        </authorList>
    </citation>
    <scope>NUCLEOTIDE SEQUENCE</scope>
    <source>
        <strain evidence="6">IPT5</strain>
    </source>
</reference>
<organism evidence="6 7">
    <name type="scientific">Plenodomus tracheiphilus IPT5</name>
    <dbReference type="NCBI Taxonomy" id="1408161"/>
    <lineage>
        <taxon>Eukaryota</taxon>
        <taxon>Fungi</taxon>
        <taxon>Dikarya</taxon>
        <taxon>Ascomycota</taxon>
        <taxon>Pezizomycotina</taxon>
        <taxon>Dothideomycetes</taxon>
        <taxon>Pleosporomycetidae</taxon>
        <taxon>Pleosporales</taxon>
        <taxon>Pleosporineae</taxon>
        <taxon>Leptosphaeriaceae</taxon>
        <taxon>Plenodomus</taxon>
    </lineage>
</organism>
<dbReference type="GO" id="GO:0005634">
    <property type="term" value="C:nucleus"/>
    <property type="evidence" value="ECO:0007669"/>
    <property type="project" value="TreeGrafter"/>
</dbReference>
<dbReference type="Gene3D" id="6.20.250.60">
    <property type="match status" value="1"/>
</dbReference>
<dbReference type="InterPro" id="IPR013783">
    <property type="entry name" value="Ig-like_fold"/>
</dbReference>
<dbReference type="InterPro" id="IPR014756">
    <property type="entry name" value="Ig_E-set"/>
</dbReference>
<feature type="compositionally biased region" description="Low complexity" evidence="4">
    <location>
        <begin position="182"/>
        <end position="196"/>
    </location>
</feature>
<proteinExistence type="inferred from homology"/>
<dbReference type="SUPFAM" id="SSF160219">
    <property type="entry name" value="AMPKBI-like"/>
    <property type="match status" value="1"/>
</dbReference>
<dbReference type="PANTHER" id="PTHR10343">
    <property type="entry name" value="5'-AMP-ACTIVATED PROTEIN KINASE , BETA SUBUNIT"/>
    <property type="match status" value="1"/>
</dbReference>
<dbReference type="FunFam" id="2.60.40.10:FF:000562">
    <property type="entry name" value="Snf1 kinase complex beta-subunit Gal83"/>
    <property type="match status" value="1"/>
</dbReference>
<dbReference type="InterPro" id="IPR050827">
    <property type="entry name" value="CRP1_MDG1_kinase"/>
</dbReference>
<keyword evidence="3" id="KW-0963">Cytoplasm</keyword>
<dbReference type="GO" id="GO:0005737">
    <property type="term" value="C:cytoplasm"/>
    <property type="evidence" value="ECO:0007669"/>
    <property type="project" value="UniProtKB-SubCell"/>
</dbReference>
<dbReference type="Pfam" id="PF16561">
    <property type="entry name" value="AMPK1_CBM"/>
    <property type="match status" value="1"/>
</dbReference>
<feature type="compositionally biased region" description="Basic and acidic residues" evidence="4">
    <location>
        <begin position="139"/>
        <end position="160"/>
    </location>
</feature>
<evidence type="ECO:0000256" key="3">
    <source>
        <dbReference type="ARBA" id="ARBA00022490"/>
    </source>
</evidence>
<evidence type="ECO:0000313" key="6">
    <source>
        <dbReference type="EMBL" id="KAF2854359.1"/>
    </source>
</evidence>
<dbReference type="InterPro" id="IPR032640">
    <property type="entry name" value="AMPK1_CBM"/>
</dbReference>
<feature type="region of interest" description="Disordered" evidence="4">
    <location>
        <begin position="1"/>
        <end position="243"/>
    </location>
</feature>